<reference evidence="1 2" key="1">
    <citation type="journal article" date="2015" name="Stand. Genomic Sci.">
        <title>Genomic Encyclopedia of Bacterial and Archaeal Type Strains, Phase III: the genomes of soil and plant-associated and newly described type strains.</title>
        <authorList>
            <person name="Whitman W.B."/>
            <person name="Woyke T."/>
            <person name="Klenk H.P."/>
            <person name="Zhou Y."/>
            <person name="Lilburn T.G."/>
            <person name="Beck B.J."/>
            <person name="De Vos P."/>
            <person name="Vandamme P."/>
            <person name="Eisen J.A."/>
            <person name="Garrity G."/>
            <person name="Hugenholtz P."/>
            <person name="Kyrpides N.C."/>
        </authorList>
    </citation>
    <scope>NUCLEOTIDE SEQUENCE [LARGE SCALE GENOMIC DNA]</scope>
    <source>
        <strain evidence="1 2">A3</strain>
    </source>
</reference>
<dbReference type="RefSeq" id="WP_241988020.1">
    <property type="nucleotide sequence ID" value="NZ_JACGXM010000004.1"/>
</dbReference>
<evidence type="ECO:0000313" key="2">
    <source>
        <dbReference type="Proteomes" id="UP000294862"/>
    </source>
</evidence>
<comment type="caution">
    <text evidence="1">The sequence shown here is derived from an EMBL/GenBank/DDBJ whole genome shotgun (WGS) entry which is preliminary data.</text>
</comment>
<name>A0A4R2IBV2_9GAMM</name>
<dbReference type="InterPro" id="IPR021074">
    <property type="entry name" value="Formate_DH_dsu"/>
</dbReference>
<evidence type="ECO:0000313" key="1">
    <source>
        <dbReference type="EMBL" id="TCO41219.1"/>
    </source>
</evidence>
<dbReference type="Pfam" id="PF11390">
    <property type="entry name" value="FdsD"/>
    <property type="match status" value="1"/>
</dbReference>
<accession>A0A4R2IBV2</accession>
<dbReference type="AlphaFoldDB" id="A0A4R2IBV2"/>
<keyword evidence="2" id="KW-1185">Reference proteome</keyword>
<protein>
    <submittedName>
        <fullName evidence="1">Formate dehydrogenase subunit delta</fullName>
    </submittedName>
</protein>
<sequence length="78" mass="8589">MSGLDQLVKMANDIGAYFRAEPDHRAAVTGIATHIRRFWEPRMRRRIHAHAAAGGDGLDALVREAIAELAREDPAARA</sequence>
<dbReference type="Proteomes" id="UP000294862">
    <property type="component" value="Unassembled WGS sequence"/>
</dbReference>
<proteinExistence type="predicted"/>
<organism evidence="1 2">
    <name type="scientific">Dokdonella fugitiva</name>
    <dbReference type="NCBI Taxonomy" id="328517"/>
    <lineage>
        <taxon>Bacteria</taxon>
        <taxon>Pseudomonadati</taxon>
        <taxon>Pseudomonadota</taxon>
        <taxon>Gammaproteobacteria</taxon>
        <taxon>Lysobacterales</taxon>
        <taxon>Rhodanobacteraceae</taxon>
        <taxon>Dokdonella</taxon>
    </lineage>
</organism>
<dbReference type="EMBL" id="SLWQ01000003">
    <property type="protein sequence ID" value="TCO41219.1"/>
    <property type="molecule type" value="Genomic_DNA"/>
</dbReference>
<gene>
    <name evidence="1" type="ORF">EV148_103139</name>
</gene>